<dbReference type="CTD" id="3564863"/>
<organism evidence="2 3">
    <name type="scientific">Caenorhabditis elegans</name>
    <dbReference type="NCBI Taxonomy" id="6239"/>
    <lineage>
        <taxon>Eukaryota</taxon>
        <taxon>Metazoa</taxon>
        <taxon>Ecdysozoa</taxon>
        <taxon>Nematoda</taxon>
        <taxon>Chromadorea</taxon>
        <taxon>Rhabditida</taxon>
        <taxon>Rhabditina</taxon>
        <taxon>Rhabditomorpha</taxon>
        <taxon>Rhabditoidea</taxon>
        <taxon>Rhabditidae</taxon>
        <taxon>Peloderinae</taxon>
        <taxon>Caenorhabditis</taxon>
    </lineage>
</organism>
<gene>
    <name evidence="2 4" type="ORF">C47E12.14</name>
    <name evidence="2" type="ORF">CELE_C47E12.14</name>
</gene>
<keyword evidence="1" id="KW-0732">Signal</keyword>
<name>Q565B2_CAEEL</name>
<dbReference type="InParanoid" id="Q565B2"/>
<evidence type="ECO:0000313" key="2">
    <source>
        <dbReference type="EMBL" id="CAI79150.2"/>
    </source>
</evidence>
<dbReference type="PANTHER" id="PTHR36946:SF5">
    <property type="entry name" value="SALIVARY LIPOCALIN"/>
    <property type="match status" value="1"/>
</dbReference>
<dbReference type="HOGENOM" id="CLU_1866946_0_0_1"/>
<feature type="chain" id="PRO_5004250490" evidence="1">
    <location>
        <begin position="23"/>
        <end position="137"/>
    </location>
</feature>
<dbReference type="FunCoup" id="Q565B2">
    <property type="interactions" value="309"/>
</dbReference>
<accession>Q565B2</accession>
<protein>
    <submittedName>
        <fullName evidence="2">Salivary lipocalin</fullName>
    </submittedName>
</protein>
<dbReference type="OMA" id="RECKSKF"/>
<proteinExistence type="predicted"/>
<sequence>MTNLQTINYITILFFCLLGYEARDQIASAAFRASFPYANKSDVWKLTFVVNHQNQTLLAIFEMLDWTKNNWMREVFWQSDRECKSKFTLAQPIFKNRMSADFVKTHKNVGSKIEHLTEWFYGYYHGKAQHLNWTLTY</sequence>
<evidence type="ECO:0000313" key="3">
    <source>
        <dbReference type="Proteomes" id="UP000001940"/>
    </source>
</evidence>
<dbReference type="GeneID" id="3564863"/>
<dbReference type="AGR" id="WB:WBGene00044240"/>
<dbReference type="KEGG" id="cel:CELE_C47E12.14"/>
<dbReference type="SMR" id="Q565B2"/>
<dbReference type="EMBL" id="BX284604">
    <property type="protein sequence ID" value="CAI79150.2"/>
    <property type="molecule type" value="Genomic_DNA"/>
</dbReference>
<dbReference type="RefSeq" id="NP_001023072.2">
    <property type="nucleotide sequence ID" value="NM_001027901.4"/>
</dbReference>
<evidence type="ECO:0000256" key="1">
    <source>
        <dbReference type="SAM" id="SignalP"/>
    </source>
</evidence>
<dbReference type="Proteomes" id="UP000001940">
    <property type="component" value="Chromosome IV"/>
</dbReference>
<keyword evidence="3" id="KW-1185">Reference proteome</keyword>
<dbReference type="UCSC" id="C47E12.14">
    <property type="organism name" value="c. elegans"/>
</dbReference>
<dbReference type="OrthoDB" id="5771280at2759"/>
<feature type="signal peptide" evidence="1">
    <location>
        <begin position="1"/>
        <end position="22"/>
    </location>
</feature>
<reference evidence="2 3" key="1">
    <citation type="journal article" date="1998" name="Science">
        <title>Genome sequence of the nematode C. elegans: a platform for investigating biology.</title>
        <authorList>
            <consortium name="The C. elegans sequencing consortium"/>
            <person name="Sulson J.E."/>
            <person name="Waterston R."/>
        </authorList>
    </citation>
    <scope>NUCLEOTIDE SEQUENCE [LARGE SCALE GENOMIC DNA]</scope>
    <source>
        <strain evidence="2 3">Bristol N2</strain>
    </source>
</reference>
<dbReference type="AlphaFoldDB" id="Q565B2"/>
<evidence type="ECO:0000313" key="4">
    <source>
        <dbReference type="WormBase" id="C47E12.14"/>
    </source>
</evidence>
<dbReference type="PANTHER" id="PTHR36946">
    <property type="entry name" value="PROTEIN CBG13897-RELATED"/>
    <property type="match status" value="1"/>
</dbReference>
<dbReference type="WormBase" id="C47E12.14">
    <property type="protein sequence ID" value="CE49770"/>
    <property type="gene ID" value="WBGene00044240"/>
</dbReference>